<dbReference type="GO" id="GO:0046872">
    <property type="term" value="F:metal ion binding"/>
    <property type="evidence" value="ECO:0007669"/>
    <property type="project" value="UniProtKB-KW"/>
</dbReference>
<keyword evidence="10" id="KW-0106">Calcium</keyword>
<dbReference type="PANTHER" id="PTHR31517">
    <property type="match status" value="1"/>
</dbReference>
<keyword evidence="7" id="KW-0560">Oxidoreductase</keyword>
<evidence type="ECO:0000256" key="6">
    <source>
        <dbReference type="ARBA" id="ARBA00022723"/>
    </source>
</evidence>
<name>A0A1Q3B050_CEPFO</name>
<evidence type="ECO:0000256" key="9">
    <source>
        <dbReference type="ARBA" id="ARBA00023157"/>
    </source>
</evidence>
<feature type="binding site" evidence="10">
    <location>
        <position position="8"/>
    </location>
    <ligand>
        <name>Ca(2+)</name>
        <dbReference type="ChEBI" id="CHEBI:29108"/>
        <label>2</label>
    </ligand>
</feature>
<keyword evidence="9 11" id="KW-1015">Disulfide bond</keyword>
<evidence type="ECO:0000313" key="14">
    <source>
        <dbReference type="EMBL" id="GAV61377.1"/>
    </source>
</evidence>
<dbReference type="PROSITE" id="PS50873">
    <property type="entry name" value="PEROXIDASE_4"/>
    <property type="match status" value="1"/>
</dbReference>
<dbReference type="GO" id="GO:0140825">
    <property type="term" value="F:lactoperoxidase activity"/>
    <property type="evidence" value="ECO:0007669"/>
    <property type="project" value="UniProtKB-EC"/>
</dbReference>
<evidence type="ECO:0000256" key="10">
    <source>
        <dbReference type="PIRSR" id="PIRSR600823-3"/>
    </source>
</evidence>
<evidence type="ECO:0000256" key="2">
    <source>
        <dbReference type="ARBA" id="ARBA00002322"/>
    </source>
</evidence>
<evidence type="ECO:0000256" key="7">
    <source>
        <dbReference type="ARBA" id="ARBA00023002"/>
    </source>
</evidence>
<dbReference type="STRING" id="3775.A0A1Q3B050"/>
<evidence type="ECO:0000313" key="15">
    <source>
        <dbReference type="Proteomes" id="UP000187406"/>
    </source>
</evidence>
<comment type="cofactor">
    <cofactor evidence="10">
        <name>Ca(2+)</name>
        <dbReference type="ChEBI" id="CHEBI:29108"/>
    </cofactor>
    <text evidence="10">Binds 2 calcium ions per subunit.</text>
</comment>
<dbReference type="Proteomes" id="UP000187406">
    <property type="component" value="Unassembled WGS sequence"/>
</dbReference>
<feature type="domain" description="Plant heme peroxidase family profile" evidence="13">
    <location>
        <begin position="1"/>
        <end position="140"/>
    </location>
</feature>
<dbReference type="OrthoDB" id="2113341at2759"/>
<evidence type="ECO:0000259" key="13">
    <source>
        <dbReference type="PROSITE" id="PS50873"/>
    </source>
</evidence>
<comment type="cofactor">
    <cofactor evidence="10">
        <name>heme b</name>
        <dbReference type="ChEBI" id="CHEBI:60344"/>
    </cofactor>
    <text evidence="10">Binds 1 heme b (iron(II)-protoporphyrin IX) group per subunit.</text>
</comment>
<protein>
    <recommendedName>
        <fullName evidence="3">peroxidase</fullName>
        <ecNumber evidence="3">1.11.1.7</ecNumber>
    </recommendedName>
</protein>
<dbReference type="EC" id="1.11.1.7" evidence="3"/>
<keyword evidence="8 10" id="KW-0408">Iron</keyword>
<evidence type="ECO:0000256" key="5">
    <source>
        <dbReference type="ARBA" id="ARBA00022617"/>
    </source>
</evidence>
<feature type="binding site" evidence="10">
    <location>
        <position position="60"/>
    </location>
    <ligand>
        <name>Ca(2+)</name>
        <dbReference type="ChEBI" id="CHEBI:29108"/>
        <label>2</label>
    </ligand>
</feature>
<comment type="similarity">
    <text evidence="12">Belongs to the peroxidase family.</text>
</comment>
<gene>
    <name evidence="14" type="ORF">CFOL_v3_04904</name>
</gene>
<comment type="caution">
    <text evidence="14">The sequence shown here is derived from an EMBL/GenBank/DDBJ whole genome shotgun (WGS) entry which is preliminary data.</text>
</comment>
<dbReference type="EMBL" id="BDDD01000198">
    <property type="protein sequence ID" value="GAV61377.1"/>
    <property type="molecule type" value="Genomic_DNA"/>
</dbReference>
<evidence type="ECO:0000256" key="3">
    <source>
        <dbReference type="ARBA" id="ARBA00012313"/>
    </source>
</evidence>
<organism evidence="14 15">
    <name type="scientific">Cephalotus follicularis</name>
    <name type="common">Albany pitcher plant</name>
    <dbReference type="NCBI Taxonomy" id="3775"/>
    <lineage>
        <taxon>Eukaryota</taxon>
        <taxon>Viridiplantae</taxon>
        <taxon>Streptophyta</taxon>
        <taxon>Embryophyta</taxon>
        <taxon>Tracheophyta</taxon>
        <taxon>Spermatophyta</taxon>
        <taxon>Magnoliopsida</taxon>
        <taxon>eudicotyledons</taxon>
        <taxon>Gunneridae</taxon>
        <taxon>Pentapetalae</taxon>
        <taxon>rosids</taxon>
        <taxon>fabids</taxon>
        <taxon>Oxalidales</taxon>
        <taxon>Cephalotaceae</taxon>
        <taxon>Cephalotus</taxon>
    </lineage>
</organism>
<evidence type="ECO:0000256" key="1">
    <source>
        <dbReference type="ARBA" id="ARBA00000189"/>
    </source>
</evidence>
<dbReference type="FunFam" id="1.10.420.10:FF:000001">
    <property type="entry name" value="Peroxidase"/>
    <property type="match status" value="1"/>
</dbReference>
<sequence length="140" mass="15209">MSILGAHTIGFAQCFIFKRRLFDFKGSGKPDPTLDPSALKNLQTMCPNKDASNTKLAPLDALSVYRFDNAYYTNLANNTGLLESDQALKGDPNTAALVNSYSMNTFLFFNDFAASMVKLGNVGILTGKQGQIRLKCGSVN</sequence>
<evidence type="ECO:0000256" key="8">
    <source>
        <dbReference type="ARBA" id="ARBA00023004"/>
    </source>
</evidence>
<keyword evidence="5" id="KW-0349">Heme</keyword>
<feature type="binding site" evidence="10">
    <location>
        <position position="68"/>
    </location>
    <ligand>
        <name>Ca(2+)</name>
        <dbReference type="ChEBI" id="CHEBI:29108"/>
        <label>2</label>
    </ligand>
</feature>
<dbReference type="InterPro" id="IPR000823">
    <property type="entry name" value="Peroxidase_pln"/>
</dbReference>
<feature type="binding site" description="axial binding residue" evidence="10">
    <location>
        <position position="7"/>
    </location>
    <ligand>
        <name>heme b</name>
        <dbReference type="ChEBI" id="CHEBI:60344"/>
    </ligand>
    <ligandPart>
        <name>Fe</name>
        <dbReference type="ChEBI" id="CHEBI:18248"/>
    </ligandPart>
</feature>
<dbReference type="SUPFAM" id="SSF48113">
    <property type="entry name" value="Heme-dependent peroxidases"/>
    <property type="match status" value="1"/>
</dbReference>
<dbReference type="AlphaFoldDB" id="A0A1Q3B050"/>
<comment type="catalytic activity">
    <reaction evidence="1">
        <text>2 a phenolic donor + H2O2 = 2 a phenolic radical donor + 2 H2O</text>
        <dbReference type="Rhea" id="RHEA:56136"/>
        <dbReference type="ChEBI" id="CHEBI:15377"/>
        <dbReference type="ChEBI" id="CHEBI:16240"/>
        <dbReference type="ChEBI" id="CHEBI:139520"/>
        <dbReference type="ChEBI" id="CHEBI:139521"/>
        <dbReference type="EC" id="1.11.1.7"/>
    </reaction>
</comment>
<reference evidence="15" key="1">
    <citation type="submission" date="2016-04" db="EMBL/GenBank/DDBJ databases">
        <title>Cephalotus genome sequencing.</title>
        <authorList>
            <person name="Fukushima K."/>
            <person name="Hasebe M."/>
            <person name="Fang X."/>
        </authorList>
    </citation>
    <scope>NUCLEOTIDE SEQUENCE [LARGE SCALE GENOMIC DNA]</scope>
    <source>
        <strain evidence="15">cv. St1</strain>
    </source>
</reference>
<comment type="function">
    <text evidence="2">Removal of H(2)O(2), oxidation of toxic reductants, biosynthesis and degradation of lignin, suberization, auxin catabolism, response to environmental stresses such as wounding, pathogen attack and oxidative stress. These functions might be dependent on each isozyme/isoform in each plant tissue.</text>
</comment>
<evidence type="ECO:0000256" key="11">
    <source>
        <dbReference type="PIRSR" id="PIRSR600823-5"/>
    </source>
</evidence>
<dbReference type="InterPro" id="IPR010255">
    <property type="entry name" value="Haem_peroxidase_sf"/>
</dbReference>
<feature type="disulfide bond" evidence="11">
    <location>
        <begin position="14"/>
        <end position="46"/>
    </location>
</feature>
<evidence type="ECO:0000256" key="4">
    <source>
        <dbReference type="ARBA" id="ARBA00022559"/>
    </source>
</evidence>
<dbReference type="Pfam" id="PF00141">
    <property type="entry name" value="peroxidase"/>
    <property type="match status" value="1"/>
</dbReference>
<dbReference type="Gene3D" id="1.10.420.10">
    <property type="entry name" value="Peroxidase, domain 2"/>
    <property type="match status" value="1"/>
</dbReference>
<keyword evidence="4 14" id="KW-0575">Peroxidase</keyword>
<keyword evidence="6 10" id="KW-0479">Metal-binding</keyword>
<dbReference type="InParanoid" id="A0A1Q3B050"/>
<keyword evidence="15" id="KW-1185">Reference proteome</keyword>
<proteinExistence type="inferred from homology"/>
<dbReference type="GO" id="GO:0006979">
    <property type="term" value="P:response to oxidative stress"/>
    <property type="evidence" value="ECO:0007669"/>
    <property type="project" value="InterPro"/>
</dbReference>
<dbReference type="PRINTS" id="PR00461">
    <property type="entry name" value="PLPEROXIDASE"/>
</dbReference>
<evidence type="ECO:0000256" key="12">
    <source>
        <dbReference type="RuleBase" id="RU004241"/>
    </source>
</evidence>
<dbReference type="PANTHER" id="PTHR31517:SF51">
    <property type="entry name" value="PEROXIDASE 55"/>
    <property type="match status" value="1"/>
</dbReference>
<accession>A0A1Q3B050</accession>
<dbReference type="GO" id="GO:0020037">
    <property type="term" value="F:heme binding"/>
    <property type="evidence" value="ECO:0007669"/>
    <property type="project" value="InterPro"/>
</dbReference>
<dbReference type="InterPro" id="IPR002016">
    <property type="entry name" value="Haem_peroxidase"/>
</dbReference>